<dbReference type="InParanoid" id="D2I113"/>
<feature type="compositionally biased region" description="Polar residues" evidence="1">
    <location>
        <begin position="375"/>
        <end position="388"/>
    </location>
</feature>
<name>D2I113_AILME</name>
<feature type="compositionally biased region" description="Polar residues" evidence="1">
    <location>
        <begin position="590"/>
        <end position="602"/>
    </location>
</feature>
<evidence type="ECO:0000313" key="2">
    <source>
        <dbReference type="EMBL" id="EFB17263.1"/>
    </source>
</evidence>
<proteinExistence type="predicted"/>
<feature type="region of interest" description="Disordered" evidence="1">
    <location>
        <begin position="297"/>
        <end position="319"/>
    </location>
</feature>
<evidence type="ECO:0000256" key="1">
    <source>
        <dbReference type="SAM" id="MobiDB-lite"/>
    </source>
</evidence>
<feature type="region of interest" description="Disordered" evidence="1">
    <location>
        <begin position="587"/>
        <end position="637"/>
    </location>
</feature>
<reference evidence="2" key="1">
    <citation type="journal article" date="2010" name="Nature">
        <title>The sequence and de novo assembly of the giant panda genome.</title>
        <authorList>
            <person name="Li R."/>
            <person name="Fan W."/>
            <person name="Tian G."/>
            <person name="Zhu H."/>
            <person name="He L."/>
            <person name="Cai J."/>
            <person name="Huang Q."/>
            <person name="Cai Q."/>
            <person name="Li B."/>
            <person name="Bai Y."/>
            <person name="Zhang Z."/>
            <person name="Zhang Y."/>
            <person name="Wang W."/>
            <person name="Li J."/>
            <person name="Wei F."/>
            <person name="Li H."/>
            <person name="Jian M."/>
            <person name="Li J."/>
            <person name="Zhang Z."/>
            <person name="Nielsen R."/>
            <person name="Li D."/>
            <person name="Gu W."/>
            <person name="Yang Z."/>
            <person name="Xuan Z."/>
            <person name="Ryder O.A."/>
            <person name="Leung F.C."/>
            <person name="Zhou Y."/>
            <person name="Cao J."/>
            <person name="Sun X."/>
            <person name="Fu Y."/>
            <person name="Fang X."/>
            <person name="Guo X."/>
            <person name="Wang B."/>
            <person name="Hou R."/>
            <person name="Shen F."/>
            <person name="Mu B."/>
            <person name="Ni P."/>
            <person name="Lin R."/>
            <person name="Qian W."/>
            <person name="Wang G."/>
            <person name="Yu C."/>
            <person name="Nie W."/>
            <person name="Wang J."/>
            <person name="Wu Z."/>
            <person name="Liang H."/>
            <person name="Min J."/>
            <person name="Wu Q."/>
            <person name="Cheng S."/>
            <person name="Ruan J."/>
            <person name="Wang M."/>
            <person name="Shi Z."/>
            <person name="Wen M."/>
            <person name="Liu B."/>
            <person name="Ren X."/>
            <person name="Zheng H."/>
            <person name="Dong D."/>
            <person name="Cook K."/>
            <person name="Shan G."/>
            <person name="Zhang H."/>
            <person name="Kosiol C."/>
            <person name="Xie X."/>
            <person name="Lu Z."/>
            <person name="Zheng H."/>
            <person name="Li Y."/>
            <person name="Steiner C.C."/>
            <person name="Lam T.T."/>
            <person name="Lin S."/>
            <person name="Zhang Q."/>
            <person name="Li G."/>
            <person name="Tian J."/>
            <person name="Gong T."/>
            <person name="Liu H."/>
            <person name="Zhang D."/>
            <person name="Fang L."/>
            <person name="Ye C."/>
            <person name="Zhang J."/>
            <person name="Hu W."/>
            <person name="Xu A."/>
            <person name="Ren Y."/>
            <person name="Zhang G."/>
            <person name="Bruford M.W."/>
            <person name="Li Q."/>
            <person name="Ma L."/>
            <person name="Guo Y."/>
            <person name="An N."/>
            <person name="Hu Y."/>
            <person name="Zheng Y."/>
            <person name="Shi Y."/>
            <person name="Li Z."/>
            <person name="Liu Q."/>
            <person name="Chen Y."/>
            <person name="Zhao J."/>
            <person name="Qu N."/>
            <person name="Zhao S."/>
            <person name="Tian F."/>
            <person name="Wang X."/>
            <person name="Wang H."/>
            <person name="Xu L."/>
            <person name="Liu X."/>
            <person name="Vinar T."/>
            <person name="Wang Y."/>
            <person name="Lam T.W."/>
            <person name="Yiu S.M."/>
            <person name="Liu S."/>
            <person name="Zhang H."/>
            <person name="Li D."/>
            <person name="Huang Y."/>
            <person name="Wang X."/>
            <person name="Yang G."/>
            <person name="Jiang Z."/>
            <person name="Wang J."/>
            <person name="Qin N."/>
            <person name="Li L."/>
            <person name="Li J."/>
            <person name="Bolund L."/>
            <person name="Kristiansen K."/>
            <person name="Wong G.K."/>
            <person name="Olson M."/>
            <person name="Zhang X."/>
            <person name="Li S."/>
            <person name="Yang H."/>
            <person name="Wang J."/>
            <person name="Wang J."/>
        </authorList>
    </citation>
    <scope>NUCLEOTIDE SEQUENCE [LARGE SCALE GENOMIC DNA]</scope>
</reference>
<feature type="compositionally biased region" description="Low complexity" evidence="1">
    <location>
        <begin position="606"/>
        <end position="622"/>
    </location>
</feature>
<feature type="region of interest" description="Disordered" evidence="1">
    <location>
        <begin position="375"/>
        <end position="435"/>
    </location>
</feature>
<dbReference type="EMBL" id="GL193938">
    <property type="protein sequence ID" value="EFB17263.1"/>
    <property type="molecule type" value="Genomic_DNA"/>
</dbReference>
<feature type="compositionally biased region" description="Basic and acidic residues" evidence="1">
    <location>
        <begin position="882"/>
        <end position="893"/>
    </location>
</feature>
<protein>
    <submittedName>
        <fullName evidence="2">Uncharacterized protein</fullName>
    </submittedName>
</protein>
<feature type="region of interest" description="Disordered" evidence="1">
    <location>
        <begin position="494"/>
        <end position="513"/>
    </location>
</feature>
<accession>D2I113</accession>
<organism evidence="2">
    <name type="scientific">Ailuropoda melanoleuca</name>
    <name type="common">Giant panda</name>
    <dbReference type="NCBI Taxonomy" id="9646"/>
    <lineage>
        <taxon>Eukaryota</taxon>
        <taxon>Metazoa</taxon>
        <taxon>Chordata</taxon>
        <taxon>Craniata</taxon>
        <taxon>Vertebrata</taxon>
        <taxon>Euteleostomi</taxon>
        <taxon>Mammalia</taxon>
        <taxon>Eutheria</taxon>
        <taxon>Laurasiatheria</taxon>
        <taxon>Carnivora</taxon>
        <taxon>Caniformia</taxon>
        <taxon>Ursidae</taxon>
        <taxon>Ailuropoda</taxon>
    </lineage>
</organism>
<feature type="compositionally biased region" description="Polar residues" evidence="1">
    <location>
        <begin position="623"/>
        <end position="637"/>
    </location>
</feature>
<gene>
    <name evidence="2" type="ORF">PANDA_018943</name>
</gene>
<feature type="compositionally biased region" description="Basic and acidic residues" evidence="1">
    <location>
        <begin position="412"/>
        <end position="430"/>
    </location>
</feature>
<dbReference type="AlphaFoldDB" id="D2I113"/>
<sequence length="893" mass="98973">MENNMEEVLERGWKRQKPTGYADFGKERAPGLEGTMQKKPSVADFKRLKKTDKLSVQKNMTAALLENRNFEDILKDLVSTVNSCTDLKPNANCFCPDFPYSTGKEKCRKPQGGKWTSLYFNLLFFMLLVLSFKQLPITSQDYIRICALNFNASPLIIMHSLFERPVEDNPVPRVPFYDKRSTHAKDIKAQEPSIITMAFNQGQNPKSGTVGSTEIAANDLSIGIANVNNMNQVYGIWEIMALRTNTMTYFLLKATDSVRTLKNKVCRLERMRWLFSYKLTKDEAKATSFPPGFKAATTTAAGHPHSIDHSPDFSSVRQDSEPINLKSNFNLLKEDEKKVLKADQLSNYTPYSYKQNKMPQQQAVTDLEFQGLSRTGKYSETGSGTAGSRSFCPRSEERRAKVPEPGSPDAWSCKDRERERKGSGESERRGAPTKALFPLSASDLAEATGCVHPSPLSARARLPGYASCTQAAAAPSLRQPDAAHQRYFFPKVRASHGPAAGRRDTSVPVPPGRKGISNNCSSRSLYSQCKCAPPRLLPRKAAFQNLSCSMQLTRWFKKGGRKKKSEGIRAAGVMLCKWGVYFGKPPVAPNQRTSSETRSAARQNFRGGSRAARSSSRLPSRGTARNRNGLSGSCSNTNHSVLPQRSLHVEGALHEQEQEWLSCRGGPAAATVIPAKAQSADGDFMDTSMDLCYTLGSHTEASSDLSRENSSQKKYRVSWSKGLSAGKCTFMVPERHRVTQLGFHNWPTVTASVCRHIVPGCSRTARSRVVHHPPCLTKPNPHHLSGGTMGLKPKQGKEVGPSLLYSKLWPHFRLFSGTKGPSTWQMKITILCIVGMLEGPRASRYQTGKMQSKGSAQGWMCKWQSQSPNTEMANCLPSLPPDRMKESEKGWSA</sequence>
<feature type="region of interest" description="Disordered" evidence="1">
    <location>
        <begin position="872"/>
        <end position="893"/>
    </location>
</feature>